<dbReference type="PANTHER" id="PTHR10642">
    <property type="entry name" value="RIBONUCLEASE H1"/>
    <property type="match status" value="1"/>
</dbReference>
<dbReference type="PROSITE" id="PS50879">
    <property type="entry name" value="RNASE_H_1"/>
    <property type="match status" value="1"/>
</dbReference>
<dbReference type="Proteomes" id="UP000001745">
    <property type="component" value="Unassembled WGS sequence"/>
</dbReference>
<dbReference type="Pfam" id="PF00075">
    <property type="entry name" value="RNase_H"/>
    <property type="match status" value="1"/>
</dbReference>
<dbReference type="VEuPathDB" id="FungiDB:TSTA_121500"/>
<dbReference type="PhylomeDB" id="B8MA78"/>
<evidence type="ECO:0000313" key="3">
    <source>
        <dbReference type="EMBL" id="EED18407.1"/>
    </source>
</evidence>
<evidence type="ECO:0000256" key="1">
    <source>
        <dbReference type="ARBA" id="ARBA00005300"/>
    </source>
</evidence>
<dbReference type="GO" id="GO:0043137">
    <property type="term" value="P:DNA replication, removal of RNA primer"/>
    <property type="evidence" value="ECO:0007669"/>
    <property type="project" value="TreeGrafter"/>
</dbReference>
<keyword evidence="4" id="KW-1185">Reference proteome</keyword>
<dbReference type="InterPro" id="IPR050092">
    <property type="entry name" value="RNase_H"/>
</dbReference>
<dbReference type="InParanoid" id="B8MA78"/>
<dbReference type="HOGENOM" id="CLU_1058365_0_0_1"/>
<dbReference type="Gene3D" id="3.30.420.10">
    <property type="entry name" value="Ribonuclease H-like superfamily/Ribonuclease H"/>
    <property type="match status" value="1"/>
</dbReference>
<dbReference type="AlphaFoldDB" id="B8MA78"/>
<evidence type="ECO:0000259" key="2">
    <source>
        <dbReference type="PROSITE" id="PS50879"/>
    </source>
</evidence>
<organism evidence="3 4">
    <name type="scientific">Talaromyces stipitatus (strain ATCC 10500 / CBS 375.48 / QM 6759 / NRRL 1006)</name>
    <name type="common">Penicillium stipitatum</name>
    <dbReference type="NCBI Taxonomy" id="441959"/>
    <lineage>
        <taxon>Eukaryota</taxon>
        <taxon>Fungi</taxon>
        <taxon>Dikarya</taxon>
        <taxon>Ascomycota</taxon>
        <taxon>Pezizomycotina</taxon>
        <taxon>Eurotiomycetes</taxon>
        <taxon>Eurotiomycetidae</taxon>
        <taxon>Eurotiales</taxon>
        <taxon>Trichocomaceae</taxon>
        <taxon>Talaromyces</taxon>
        <taxon>Talaromyces sect. Talaromyces</taxon>
    </lineage>
</organism>
<dbReference type="RefSeq" id="XP_002482399.1">
    <property type="nucleotide sequence ID" value="XM_002482354.1"/>
</dbReference>
<dbReference type="EMBL" id="EQ962655">
    <property type="protein sequence ID" value="EED18407.1"/>
    <property type="molecule type" value="Genomic_DNA"/>
</dbReference>
<dbReference type="GeneID" id="8099390"/>
<dbReference type="PANTHER" id="PTHR10642:SF25">
    <property type="entry name" value="RNASE H TYPE-1 DOMAIN-CONTAINING PROTEIN"/>
    <property type="match status" value="1"/>
</dbReference>
<dbReference type="OrthoDB" id="4368687at2759"/>
<dbReference type="InterPro" id="IPR012337">
    <property type="entry name" value="RNaseH-like_sf"/>
</dbReference>
<name>B8MA78_TALSN</name>
<evidence type="ECO:0000313" key="4">
    <source>
        <dbReference type="Proteomes" id="UP000001745"/>
    </source>
</evidence>
<dbReference type="SUPFAM" id="SSF53098">
    <property type="entry name" value="Ribonuclease H-like"/>
    <property type="match status" value="1"/>
</dbReference>
<dbReference type="eggNOG" id="KOG1075">
    <property type="taxonomic scope" value="Eukaryota"/>
</dbReference>
<dbReference type="GO" id="GO:0004523">
    <property type="term" value="F:RNA-DNA hybrid ribonuclease activity"/>
    <property type="evidence" value="ECO:0007669"/>
    <property type="project" value="InterPro"/>
</dbReference>
<comment type="similarity">
    <text evidence="1">Belongs to the RNase H family.</text>
</comment>
<reference evidence="4" key="1">
    <citation type="journal article" date="2015" name="Genome Announc.">
        <title>Genome sequence of the AIDS-associated pathogen Penicillium marneffei (ATCC18224) and its near taxonomic relative Talaromyces stipitatus (ATCC10500).</title>
        <authorList>
            <person name="Nierman W.C."/>
            <person name="Fedorova-Abrams N.D."/>
            <person name="Andrianopoulos A."/>
        </authorList>
    </citation>
    <scope>NUCLEOTIDE SEQUENCE [LARGE SCALE GENOMIC DNA]</scope>
    <source>
        <strain evidence="4">ATCC 10500 / CBS 375.48 / QM 6759 / NRRL 1006</strain>
    </source>
</reference>
<dbReference type="InterPro" id="IPR002156">
    <property type="entry name" value="RNaseH_domain"/>
</dbReference>
<dbReference type="STRING" id="441959.B8MA78"/>
<feature type="domain" description="RNase H type-1" evidence="2">
    <location>
        <begin position="148"/>
        <end position="258"/>
    </location>
</feature>
<dbReference type="GO" id="GO:0003676">
    <property type="term" value="F:nucleic acid binding"/>
    <property type="evidence" value="ECO:0007669"/>
    <property type="project" value="InterPro"/>
</dbReference>
<proteinExistence type="inferred from homology"/>
<dbReference type="InterPro" id="IPR036397">
    <property type="entry name" value="RNaseH_sf"/>
</dbReference>
<protein>
    <recommendedName>
        <fullName evidence="2">RNase H type-1 domain-containing protein</fullName>
    </recommendedName>
</protein>
<accession>B8MA78</accession>
<sequence length="263" mass="28942">MTSQFGFQLHQVKVYMFEDGFSSLRLHLDGWSYSEKGDLIAGYGAAAWFQPGLMSQRQITQTIRRFAITQKRAACLISEALRTTAAEALNIELYLIPIRLQLDQLTKAAAIRIRTGPAFAIPDGLANRHGSGYQGYIGTSMVIPAFGKQRTECIGTEGTSTAYAAEVCGIKFALETAHQIADQNIRTKKLVIFSDSQAALKTLMNPRMVSGQTYIHDCIDSLRKCMDEDTDVVLRWIPGHEGVPGNEAADRAAKRAALIGARR</sequence>
<dbReference type="CDD" id="cd09276">
    <property type="entry name" value="Rnase_HI_RT_non_LTR"/>
    <property type="match status" value="1"/>
</dbReference>
<gene>
    <name evidence="3" type="ORF">TSTA_121500</name>
</gene>